<accession>A0A8S3B0R4</accession>
<gene>
    <name evidence="1" type="ORF">SMN809_LOCUS46579</name>
</gene>
<evidence type="ECO:0000313" key="1">
    <source>
        <dbReference type="EMBL" id="CAF4786770.1"/>
    </source>
</evidence>
<proteinExistence type="predicted"/>
<dbReference type="AlphaFoldDB" id="A0A8S3B0R4"/>
<dbReference type="Proteomes" id="UP000676336">
    <property type="component" value="Unassembled WGS sequence"/>
</dbReference>
<protein>
    <submittedName>
        <fullName evidence="1">Uncharacterized protein</fullName>
    </submittedName>
</protein>
<name>A0A8S3B0R4_9BILA</name>
<reference evidence="1" key="1">
    <citation type="submission" date="2021-02" db="EMBL/GenBank/DDBJ databases">
        <authorList>
            <person name="Nowell W R."/>
        </authorList>
    </citation>
    <scope>NUCLEOTIDE SEQUENCE</scope>
</reference>
<sequence>MSHYVPNAFKGSDHCDYQSTLCEPIFGRGFLL</sequence>
<feature type="non-terminal residue" evidence="1">
    <location>
        <position position="32"/>
    </location>
</feature>
<feature type="non-terminal residue" evidence="1">
    <location>
        <position position="1"/>
    </location>
</feature>
<comment type="caution">
    <text evidence="1">The sequence shown here is derived from an EMBL/GenBank/DDBJ whole genome shotgun (WGS) entry which is preliminary data.</text>
</comment>
<dbReference type="EMBL" id="CAJOBI010145297">
    <property type="protein sequence ID" value="CAF4786770.1"/>
    <property type="molecule type" value="Genomic_DNA"/>
</dbReference>
<organism evidence="1 2">
    <name type="scientific">Rotaria magnacalcarata</name>
    <dbReference type="NCBI Taxonomy" id="392030"/>
    <lineage>
        <taxon>Eukaryota</taxon>
        <taxon>Metazoa</taxon>
        <taxon>Spiralia</taxon>
        <taxon>Gnathifera</taxon>
        <taxon>Rotifera</taxon>
        <taxon>Eurotatoria</taxon>
        <taxon>Bdelloidea</taxon>
        <taxon>Philodinida</taxon>
        <taxon>Philodinidae</taxon>
        <taxon>Rotaria</taxon>
    </lineage>
</organism>
<evidence type="ECO:0000313" key="2">
    <source>
        <dbReference type="Proteomes" id="UP000676336"/>
    </source>
</evidence>